<keyword evidence="2" id="KW-1133">Transmembrane helix</keyword>
<name>F4GZX5_CELFA</name>
<dbReference type="Pfam" id="PF12277">
    <property type="entry name" value="DUF3618"/>
    <property type="match status" value="1"/>
</dbReference>
<dbReference type="AlphaFoldDB" id="F4GZX5"/>
<dbReference type="KEGG" id="cfi:Celf_3177"/>
<protein>
    <recommendedName>
        <fullName evidence="5">DUF3618 domain-containing protein</fullName>
    </recommendedName>
</protein>
<feature type="region of interest" description="Disordered" evidence="1">
    <location>
        <begin position="1"/>
        <end position="37"/>
    </location>
</feature>
<keyword evidence="2" id="KW-0812">Transmembrane</keyword>
<evidence type="ECO:0008006" key="5">
    <source>
        <dbReference type="Google" id="ProtNLM"/>
    </source>
</evidence>
<keyword evidence="2" id="KW-0472">Membrane</keyword>
<gene>
    <name evidence="3" type="ordered locus">Celf_3177</name>
</gene>
<dbReference type="InterPro" id="IPR022062">
    <property type="entry name" value="DUF3618"/>
</dbReference>
<accession>F4GZX5</accession>
<reference evidence="3 4" key="1">
    <citation type="submission" date="2011-04" db="EMBL/GenBank/DDBJ databases">
        <title>Complete sequence of Cellulomonas fimi ATCC 484.</title>
        <authorList>
            <consortium name="US DOE Joint Genome Institute"/>
            <person name="Lucas S."/>
            <person name="Han J."/>
            <person name="Lapidus A."/>
            <person name="Cheng J.-F."/>
            <person name="Goodwin L."/>
            <person name="Pitluck S."/>
            <person name="Peters L."/>
            <person name="Chertkov O."/>
            <person name="Detter J.C."/>
            <person name="Han C."/>
            <person name="Tapia R."/>
            <person name="Land M."/>
            <person name="Hauser L."/>
            <person name="Kyrpides N."/>
            <person name="Ivanova N."/>
            <person name="Ovchinnikova G."/>
            <person name="Pagani I."/>
            <person name="Mead D."/>
            <person name="Brumm P."/>
            <person name="Woyke T."/>
        </authorList>
    </citation>
    <scope>NUCLEOTIDE SEQUENCE [LARGE SCALE GENOMIC DNA]</scope>
    <source>
        <strain evidence="4">ATCC 484 / DSM 20113 / JCM 1341 / NBRC 15513 / NCIMB 8980 / NCTC 7547</strain>
    </source>
</reference>
<evidence type="ECO:0000256" key="1">
    <source>
        <dbReference type="SAM" id="MobiDB-lite"/>
    </source>
</evidence>
<evidence type="ECO:0000313" key="3">
    <source>
        <dbReference type="EMBL" id="AEE47291.1"/>
    </source>
</evidence>
<keyword evidence="4" id="KW-1185">Reference proteome</keyword>
<feature type="compositionally biased region" description="Basic and acidic residues" evidence="1">
    <location>
        <begin position="1"/>
        <end position="28"/>
    </location>
</feature>
<dbReference type="RefSeq" id="WP_013772315.1">
    <property type="nucleotide sequence ID" value="NC_015514.1"/>
</dbReference>
<organism evidence="3 4">
    <name type="scientific">Cellulomonas fimi (strain ATCC 484 / DSM 20113 / JCM 1341 / CCUG 24087 / LMG 16345 / NBRC 15513 / NCIMB 8980 / NCTC 7547 / NRS-133)</name>
    <dbReference type="NCBI Taxonomy" id="590998"/>
    <lineage>
        <taxon>Bacteria</taxon>
        <taxon>Bacillati</taxon>
        <taxon>Actinomycetota</taxon>
        <taxon>Actinomycetes</taxon>
        <taxon>Micrococcales</taxon>
        <taxon>Cellulomonadaceae</taxon>
        <taxon>Cellulomonas</taxon>
    </lineage>
</organism>
<dbReference type="HOGENOM" id="CLU_2057157_0_0_11"/>
<proteinExistence type="predicted"/>
<dbReference type="STRING" id="590998.Celf_3177"/>
<dbReference type="Proteomes" id="UP000008460">
    <property type="component" value="Chromosome"/>
</dbReference>
<evidence type="ECO:0000256" key="2">
    <source>
        <dbReference type="SAM" id="Phobius"/>
    </source>
</evidence>
<feature type="transmembrane region" description="Helical" evidence="2">
    <location>
        <begin position="95"/>
        <end position="114"/>
    </location>
</feature>
<evidence type="ECO:0000313" key="4">
    <source>
        <dbReference type="Proteomes" id="UP000008460"/>
    </source>
</evidence>
<dbReference type="EMBL" id="CP002666">
    <property type="protein sequence ID" value="AEE47291.1"/>
    <property type="molecule type" value="Genomic_DNA"/>
</dbReference>
<sequence>MSDATSRKTDSAKTDSSKTDSSKTDKAAEPGLTTPAMVDAESEVVRTRAQLAATVDELADRLDPRNQAKEAVDGAKRLLHDATAKDAEPHRRTRARAVLGGAVAVVALLAAAGIRGRRG</sequence>